<accession>A0A1G8XCB0</accession>
<dbReference type="STRING" id="407036.SAMN05216243_1276"/>
<dbReference type="GO" id="GO:0005886">
    <property type="term" value="C:plasma membrane"/>
    <property type="evidence" value="ECO:0007669"/>
    <property type="project" value="UniProtKB-SubCell"/>
</dbReference>
<evidence type="ECO:0000256" key="1">
    <source>
        <dbReference type="ARBA" id="ARBA00000677"/>
    </source>
</evidence>
<proteinExistence type="inferred from homology"/>
<dbReference type="PROSITE" id="PS00760">
    <property type="entry name" value="SPASE_I_2"/>
    <property type="match status" value="1"/>
</dbReference>
<dbReference type="SUPFAM" id="SSF51306">
    <property type="entry name" value="LexA/Signal peptidase"/>
    <property type="match status" value="1"/>
</dbReference>
<evidence type="ECO:0000256" key="11">
    <source>
        <dbReference type="PIRSR" id="PIRSR600223-1"/>
    </source>
</evidence>
<comment type="catalytic activity">
    <reaction evidence="1 12">
        <text>Cleavage of hydrophobic, N-terminal signal or leader sequences from secreted and periplasmic proteins.</text>
        <dbReference type="EC" id="3.4.21.89"/>
    </reaction>
</comment>
<feature type="active site" evidence="11">
    <location>
        <position position="88"/>
    </location>
</feature>
<dbReference type="GO" id="GO:0009003">
    <property type="term" value="F:signal peptidase activity"/>
    <property type="evidence" value="ECO:0007669"/>
    <property type="project" value="UniProtKB-EC"/>
</dbReference>
<evidence type="ECO:0000256" key="6">
    <source>
        <dbReference type="ARBA" id="ARBA00022670"/>
    </source>
</evidence>
<evidence type="ECO:0000256" key="13">
    <source>
        <dbReference type="RuleBase" id="RU362042"/>
    </source>
</evidence>
<keyword evidence="9 12" id="KW-1133">Transmembrane helix</keyword>
<dbReference type="PROSITE" id="PS00501">
    <property type="entry name" value="SPASE_I_1"/>
    <property type="match status" value="1"/>
</dbReference>
<dbReference type="InterPro" id="IPR019758">
    <property type="entry name" value="Pept_S26A_signal_pept_1_CS"/>
</dbReference>
<dbReference type="PANTHER" id="PTHR43390">
    <property type="entry name" value="SIGNAL PEPTIDASE I"/>
    <property type="match status" value="1"/>
</dbReference>
<keyword evidence="5" id="KW-1003">Cell membrane</keyword>
<comment type="similarity">
    <text evidence="3 13">Belongs to the peptidase S26 family.</text>
</comment>
<evidence type="ECO:0000313" key="16">
    <source>
        <dbReference type="Proteomes" id="UP000198694"/>
    </source>
</evidence>
<dbReference type="NCBIfam" id="TIGR02227">
    <property type="entry name" value="sigpep_I_bact"/>
    <property type="match status" value="1"/>
</dbReference>
<evidence type="ECO:0000256" key="10">
    <source>
        <dbReference type="ARBA" id="ARBA00023136"/>
    </source>
</evidence>
<dbReference type="InterPro" id="IPR019533">
    <property type="entry name" value="Peptidase_S26"/>
</dbReference>
<dbReference type="GO" id="GO:0004252">
    <property type="term" value="F:serine-type endopeptidase activity"/>
    <property type="evidence" value="ECO:0007669"/>
    <property type="project" value="InterPro"/>
</dbReference>
<dbReference type="EMBL" id="FNFL01000001">
    <property type="protein sequence ID" value="SDJ87987.1"/>
    <property type="molecule type" value="Genomic_DNA"/>
</dbReference>
<protein>
    <recommendedName>
        <fullName evidence="4 12">Signal peptidase I</fullName>
        <ecNumber evidence="4 12">3.4.21.89</ecNumber>
    </recommendedName>
</protein>
<keyword evidence="8 12" id="KW-0378">Hydrolase</keyword>
<dbReference type="InterPro" id="IPR000223">
    <property type="entry name" value="Pept_S26A_signal_pept_1"/>
</dbReference>
<name>A0A1G8XCB0_9BACI</name>
<comment type="subcellular location">
    <subcellularLocation>
        <location evidence="2">Cell membrane</location>
        <topology evidence="2">Single-pass type II membrane protein</topology>
    </subcellularLocation>
    <subcellularLocation>
        <location evidence="13">Membrane</location>
        <topology evidence="13">Single-pass type II membrane protein</topology>
    </subcellularLocation>
</comment>
<feature type="active site" evidence="11">
    <location>
        <position position="47"/>
    </location>
</feature>
<evidence type="ECO:0000256" key="3">
    <source>
        <dbReference type="ARBA" id="ARBA00009370"/>
    </source>
</evidence>
<dbReference type="PROSITE" id="PS00761">
    <property type="entry name" value="SPASE_I_3"/>
    <property type="match status" value="1"/>
</dbReference>
<evidence type="ECO:0000256" key="4">
    <source>
        <dbReference type="ARBA" id="ARBA00013208"/>
    </source>
</evidence>
<evidence type="ECO:0000256" key="5">
    <source>
        <dbReference type="ARBA" id="ARBA00022475"/>
    </source>
</evidence>
<dbReference type="PRINTS" id="PR00727">
    <property type="entry name" value="LEADERPTASE"/>
</dbReference>
<gene>
    <name evidence="15" type="ORF">SAMN05216243_1276</name>
</gene>
<keyword evidence="7 12" id="KW-0812">Transmembrane</keyword>
<dbReference type="CDD" id="cd06530">
    <property type="entry name" value="S26_SPase_I"/>
    <property type="match status" value="1"/>
</dbReference>
<evidence type="ECO:0000256" key="9">
    <source>
        <dbReference type="ARBA" id="ARBA00022989"/>
    </source>
</evidence>
<organism evidence="15 16">
    <name type="scientific">Sediminibacillus albus</name>
    <dbReference type="NCBI Taxonomy" id="407036"/>
    <lineage>
        <taxon>Bacteria</taxon>
        <taxon>Bacillati</taxon>
        <taxon>Bacillota</taxon>
        <taxon>Bacilli</taxon>
        <taxon>Bacillales</taxon>
        <taxon>Bacillaceae</taxon>
        <taxon>Sediminibacillus</taxon>
    </lineage>
</organism>
<evidence type="ECO:0000256" key="7">
    <source>
        <dbReference type="ARBA" id="ARBA00022692"/>
    </source>
</evidence>
<dbReference type="InterPro" id="IPR019756">
    <property type="entry name" value="Pept_S26A_signal_pept_1_Ser-AS"/>
</dbReference>
<dbReference type="FunFam" id="2.10.109.10:FF:000008">
    <property type="entry name" value="Signal peptidase I"/>
    <property type="match status" value="1"/>
</dbReference>
<dbReference type="Gene3D" id="2.10.109.10">
    <property type="entry name" value="Umud Fragment, subunit A"/>
    <property type="match status" value="1"/>
</dbReference>
<feature type="transmembrane region" description="Helical" evidence="12">
    <location>
        <begin position="20"/>
        <end position="43"/>
    </location>
</feature>
<feature type="domain" description="Peptidase S26" evidence="14">
    <location>
        <begin position="18"/>
        <end position="181"/>
    </location>
</feature>
<dbReference type="EC" id="3.4.21.89" evidence="4 12"/>
<evidence type="ECO:0000256" key="12">
    <source>
        <dbReference type="RuleBase" id="RU003993"/>
    </source>
</evidence>
<dbReference type="InterPro" id="IPR019757">
    <property type="entry name" value="Pept_S26A_signal_pept_1_Lys-AS"/>
</dbReference>
<keyword evidence="6 12" id="KW-0645">Protease</keyword>
<evidence type="ECO:0000313" key="15">
    <source>
        <dbReference type="EMBL" id="SDJ87987.1"/>
    </source>
</evidence>
<dbReference type="Proteomes" id="UP000198694">
    <property type="component" value="Unassembled WGS sequence"/>
</dbReference>
<reference evidence="15 16" key="1">
    <citation type="submission" date="2016-10" db="EMBL/GenBank/DDBJ databases">
        <authorList>
            <person name="de Groot N.N."/>
        </authorList>
    </citation>
    <scope>NUCLEOTIDE SEQUENCE [LARGE SCALE GENOMIC DNA]</scope>
    <source>
        <strain evidence="15 16">CGMCC 1.6502</strain>
    </source>
</reference>
<dbReference type="Pfam" id="PF10502">
    <property type="entry name" value="Peptidase_S26"/>
    <property type="match status" value="1"/>
</dbReference>
<evidence type="ECO:0000256" key="8">
    <source>
        <dbReference type="ARBA" id="ARBA00022801"/>
    </source>
</evidence>
<dbReference type="PANTHER" id="PTHR43390:SF1">
    <property type="entry name" value="CHLOROPLAST PROCESSING PEPTIDASE"/>
    <property type="match status" value="1"/>
</dbReference>
<dbReference type="InterPro" id="IPR036286">
    <property type="entry name" value="LexA/Signal_pep-like_sf"/>
</dbReference>
<sequence>MIDQHLEENEMKKINYWKIIRTVAIAGILAFLFRSYLFASYVVDGKSMEPTLHDENLIMVNKMVYDLRDIDRFDVIVFHANKKEDYVKRVIGTPGDTIEYKDDKLYLNGEKVDEKYLEPFREDDGQPLTEDFTLNDVTGSRVVPEGQLFVMGDNRRESLDSRYFGFVSIEEVVGKVDVRYWPLSQVGLSF</sequence>
<keyword evidence="16" id="KW-1185">Reference proteome</keyword>
<evidence type="ECO:0000259" key="14">
    <source>
        <dbReference type="Pfam" id="PF10502"/>
    </source>
</evidence>
<dbReference type="AlphaFoldDB" id="A0A1G8XCB0"/>
<dbReference type="GO" id="GO:0006465">
    <property type="term" value="P:signal peptide processing"/>
    <property type="evidence" value="ECO:0007669"/>
    <property type="project" value="InterPro"/>
</dbReference>
<evidence type="ECO:0000256" key="2">
    <source>
        <dbReference type="ARBA" id="ARBA00004401"/>
    </source>
</evidence>
<keyword evidence="10 12" id="KW-0472">Membrane</keyword>